<name>A0A100WHX3_MYCCR</name>
<dbReference type="EMBL" id="BCSY01000118">
    <property type="protein sequence ID" value="GAS98932.1"/>
    <property type="molecule type" value="Genomic_DNA"/>
</dbReference>
<reference evidence="2" key="1">
    <citation type="journal article" date="2016" name="Genome Announc.">
        <title>Draft Genome Sequences of Five Rapidly Growing Mycobacterium Species, M. thermoresistibile, M. fortuitum subsp. acetamidolyticum, M. canariasense, M. brisbanense, and M. novocastrense.</title>
        <authorList>
            <person name="Katahira K."/>
            <person name="Ogura Y."/>
            <person name="Gotoh Y."/>
            <person name="Hayashi T."/>
        </authorList>
    </citation>
    <scope>NUCLEOTIDE SEQUENCE [LARGE SCALE GENOMIC DNA]</scope>
    <source>
        <strain evidence="2">JCM15298</strain>
    </source>
</reference>
<evidence type="ECO:0000313" key="1">
    <source>
        <dbReference type="EMBL" id="GAS98932.1"/>
    </source>
</evidence>
<evidence type="ECO:0000313" key="2">
    <source>
        <dbReference type="Proteomes" id="UP000069443"/>
    </source>
</evidence>
<organism evidence="1 2">
    <name type="scientific">Mycolicibacterium canariasense</name>
    <name type="common">Mycobacterium canariasense</name>
    <dbReference type="NCBI Taxonomy" id="228230"/>
    <lineage>
        <taxon>Bacteria</taxon>
        <taxon>Bacillati</taxon>
        <taxon>Actinomycetota</taxon>
        <taxon>Actinomycetes</taxon>
        <taxon>Mycobacteriales</taxon>
        <taxon>Mycobacteriaceae</taxon>
        <taxon>Mycolicibacterium</taxon>
    </lineage>
</organism>
<sequence>AEEVLETHGAKAKLTAQFAELLSSVPDFDDDYELQRSLMAAVLKRAREIRGEC</sequence>
<gene>
    <name evidence="1" type="ORF">RMCC_5897</name>
</gene>
<accession>A0A100WHX3</accession>
<dbReference type="AlphaFoldDB" id="A0A100WHX3"/>
<reference evidence="2" key="2">
    <citation type="submission" date="2016-02" db="EMBL/GenBank/DDBJ databases">
        <title>Draft genome sequence of five rapidly growing Mycobacterium species.</title>
        <authorList>
            <person name="Katahira K."/>
            <person name="Gotou Y."/>
            <person name="Iida K."/>
            <person name="Ogura Y."/>
            <person name="Hayashi T."/>
        </authorList>
    </citation>
    <scope>NUCLEOTIDE SEQUENCE [LARGE SCALE GENOMIC DNA]</scope>
    <source>
        <strain evidence="2">JCM15298</strain>
    </source>
</reference>
<proteinExistence type="predicted"/>
<keyword evidence="2" id="KW-1185">Reference proteome</keyword>
<feature type="non-terminal residue" evidence="1">
    <location>
        <position position="1"/>
    </location>
</feature>
<dbReference type="Proteomes" id="UP000069443">
    <property type="component" value="Unassembled WGS sequence"/>
</dbReference>
<protein>
    <submittedName>
        <fullName evidence="1">Citrate synthase</fullName>
    </submittedName>
</protein>
<comment type="caution">
    <text evidence="1">The sequence shown here is derived from an EMBL/GenBank/DDBJ whole genome shotgun (WGS) entry which is preliminary data.</text>
</comment>